<reference evidence="2" key="1">
    <citation type="submission" date="2021-11" db="EMBL/GenBank/DDBJ databases">
        <title>Description of novel Flavobacterium species.</title>
        <authorList>
            <person name="Saticioglu I.B."/>
            <person name="Ay H."/>
            <person name="Altun S."/>
            <person name="Duman M."/>
        </authorList>
    </citation>
    <scope>NUCLEOTIDE SEQUENCE</scope>
    <source>
        <strain evidence="2">F-30</strain>
    </source>
</reference>
<keyword evidence="3" id="KW-1185">Reference proteome</keyword>
<proteinExistence type="predicted"/>
<dbReference type="GO" id="GO:0004519">
    <property type="term" value="F:endonuclease activity"/>
    <property type="evidence" value="ECO:0007669"/>
    <property type="project" value="UniProtKB-KW"/>
</dbReference>
<comment type="caution">
    <text evidence="2">The sequence shown here is derived from an EMBL/GenBank/DDBJ whole genome shotgun (WGS) entry which is preliminary data.</text>
</comment>
<dbReference type="SUPFAM" id="SSF54060">
    <property type="entry name" value="His-Me finger endonucleases"/>
    <property type="match status" value="1"/>
</dbReference>
<dbReference type="Proteomes" id="UP001430679">
    <property type="component" value="Unassembled WGS sequence"/>
</dbReference>
<keyword evidence="2" id="KW-0255">Endonuclease</keyword>
<evidence type="ECO:0000313" key="3">
    <source>
        <dbReference type="Proteomes" id="UP001430679"/>
    </source>
</evidence>
<accession>A0ABS8MKG0</accession>
<sequence length="340" mass="39492">MVDLRDFKQECECIYKNERYSVRDNGAVFRYPQEGKRPRPTDNMWTFGKLNNKTGYLEIVSVRIHRIVATAFHGDAPTKEHVVDHIDTNKQNNRPDNLRWVTRLENILLNPITARRIEIICGSVEEFLADPSKFRDKFADPNYEWMCAVSAEEAQISLERMLSWANSYKPLKGGSLGEWIFNREIVQTLPVNQPNYIMSKTSNAAQRINFPNDIPNEFPSTPQAFEGNPLTAYYYSLMEGEPFFRNHNGEYIVVKRGFSKDKQSLYVMTKSAYVWREAIDGEHIPVPIVELPEKDSIEDLPHALTKVTYEDNLFVHAKMELGFHPLEELEELYISYTQVL</sequence>
<keyword evidence="2" id="KW-0540">Nuclease</keyword>
<keyword evidence="2" id="KW-0378">Hydrolase</keyword>
<dbReference type="Gene3D" id="3.90.75.20">
    <property type="match status" value="1"/>
</dbReference>
<dbReference type="InterPro" id="IPR044925">
    <property type="entry name" value="His-Me_finger_sf"/>
</dbReference>
<dbReference type="SMART" id="SM00507">
    <property type="entry name" value="HNHc"/>
    <property type="match status" value="1"/>
</dbReference>
<dbReference type="Pfam" id="PF13392">
    <property type="entry name" value="HNH_3"/>
    <property type="match status" value="1"/>
</dbReference>
<dbReference type="RefSeq" id="WP_230039706.1">
    <property type="nucleotide sequence ID" value="NZ_JAJJMM010000001.1"/>
</dbReference>
<gene>
    <name evidence="2" type="ORF">LNP81_23545</name>
</gene>
<protein>
    <submittedName>
        <fullName evidence="2">HNH endonuclease</fullName>
    </submittedName>
</protein>
<feature type="domain" description="HNH nuclease" evidence="1">
    <location>
        <begin position="56"/>
        <end position="107"/>
    </location>
</feature>
<name>A0ABS8MKG0_9FLAO</name>
<evidence type="ECO:0000259" key="1">
    <source>
        <dbReference type="SMART" id="SM00507"/>
    </source>
</evidence>
<organism evidence="2 3">
    <name type="scientific">Flavobacterium piscisymbiosum</name>
    <dbReference type="NCBI Taxonomy" id="2893753"/>
    <lineage>
        <taxon>Bacteria</taxon>
        <taxon>Pseudomonadati</taxon>
        <taxon>Bacteroidota</taxon>
        <taxon>Flavobacteriia</taxon>
        <taxon>Flavobacteriales</taxon>
        <taxon>Flavobacteriaceae</taxon>
        <taxon>Flavobacterium</taxon>
    </lineage>
</organism>
<dbReference type="InterPro" id="IPR003615">
    <property type="entry name" value="HNH_nuc"/>
</dbReference>
<evidence type="ECO:0000313" key="2">
    <source>
        <dbReference type="EMBL" id="MCC9065979.1"/>
    </source>
</evidence>
<dbReference type="EMBL" id="JAJJMM010000001">
    <property type="protein sequence ID" value="MCC9065979.1"/>
    <property type="molecule type" value="Genomic_DNA"/>
</dbReference>